<dbReference type="PRINTS" id="PR00834">
    <property type="entry name" value="PROTEASES2C"/>
</dbReference>
<dbReference type="SUPFAM" id="SSF50494">
    <property type="entry name" value="Trypsin-like serine proteases"/>
    <property type="match status" value="2"/>
</dbReference>
<dbReference type="InterPro" id="IPR051201">
    <property type="entry name" value="Chloro_Bact_Ser_Proteases"/>
</dbReference>
<evidence type="ECO:0000256" key="3">
    <source>
        <dbReference type="ARBA" id="ARBA00022801"/>
    </source>
</evidence>
<accession>A0AAQ3RHR4</accession>
<dbReference type="InterPro" id="IPR001940">
    <property type="entry name" value="Peptidase_S1C"/>
</dbReference>
<evidence type="ECO:0008006" key="6">
    <source>
        <dbReference type="Google" id="ProtNLM"/>
    </source>
</evidence>
<evidence type="ECO:0000256" key="1">
    <source>
        <dbReference type="ARBA" id="ARBA00010541"/>
    </source>
</evidence>
<evidence type="ECO:0000256" key="2">
    <source>
        <dbReference type="ARBA" id="ARBA00022670"/>
    </source>
</evidence>
<name>A0AAQ3RHR4_VIGMU</name>
<reference evidence="4 5" key="1">
    <citation type="journal article" date="2023" name="Life. Sci Alliance">
        <title>Evolutionary insights into 3D genome organization and epigenetic landscape of Vigna mungo.</title>
        <authorList>
            <person name="Junaid A."/>
            <person name="Singh B."/>
            <person name="Bhatia S."/>
        </authorList>
    </citation>
    <scope>NUCLEOTIDE SEQUENCE [LARGE SCALE GENOMIC DNA]</scope>
    <source>
        <strain evidence="4">Urdbean</strain>
    </source>
</reference>
<dbReference type="AlphaFoldDB" id="A0AAQ3RHR4"/>
<keyword evidence="2" id="KW-0645">Protease</keyword>
<evidence type="ECO:0000313" key="5">
    <source>
        <dbReference type="Proteomes" id="UP001374535"/>
    </source>
</evidence>
<dbReference type="GO" id="GO:0004252">
    <property type="term" value="F:serine-type endopeptidase activity"/>
    <property type="evidence" value="ECO:0007669"/>
    <property type="project" value="InterPro"/>
</dbReference>
<dbReference type="Pfam" id="PF13365">
    <property type="entry name" value="Trypsin_2"/>
    <property type="match status" value="1"/>
</dbReference>
<dbReference type="EMBL" id="CP144691">
    <property type="protein sequence ID" value="WVY93237.1"/>
    <property type="molecule type" value="Genomic_DNA"/>
</dbReference>
<organism evidence="4 5">
    <name type="scientific">Vigna mungo</name>
    <name type="common">Black gram</name>
    <name type="synonym">Phaseolus mungo</name>
    <dbReference type="NCBI Taxonomy" id="3915"/>
    <lineage>
        <taxon>Eukaryota</taxon>
        <taxon>Viridiplantae</taxon>
        <taxon>Streptophyta</taxon>
        <taxon>Embryophyta</taxon>
        <taxon>Tracheophyta</taxon>
        <taxon>Spermatophyta</taxon>
        <taxon>Magnoliopsida</taxon>
        <taxon>eudicotyledons</taxon>
        <taxon>Gunneridae</taxon>
        <taxon>Pentapetalae</taxon>
        <taxon>rosids</taxon>
        <taxon>fabids</taxon>
        <taxon>Fabales</taxon>
        <taxon>Fabaceae</taxon>
        <taxon>Papilionoideae</taxon>
        <taxon>50 kb inversion clade</taxon>
        <taxon>NPAAA clade</taxon>
        <taxon>indigoferoid/millettioid clade</taxon>
        <taxon>Phaseoleae</taxon>
        <taxon>Vigna</taxon>
    </lineage>
</organism>
<dbReference type="PANTHER" id="PTHR43343">
    <property type="entry name" value="PEPTIDASE S12"/>
    <property type="match status" value="1"/>
</dbReference>
<gene>
    <name evidence="4" type="ORF">V8G54_032325</name>
</gene>
<dbReference type="Proteomes" id="UP001374535">
    <property type="component" value="Chromosome 10"/>
</dbReference>
<comment type="similarity">
    <text evidence="1">Belongs to the peptidase S1C family.</text>
</comment>
<dbReference type="GO" id="GO:0006508">
    <property type="term" value="P:proteolysis"/>
    <property type="evidence" value="ECO:0007669"/>
    <property type="project" value="UniProtKB-KW"/>
</dbReference>
<proteinExistence type="inferred from homology"/>
<dbReference type="InterPro" id="IPR043504">
    <property type="entry name" value="Peptidase_S1_PA_chymotrypsin"/>
</dbReference>
<evidence type="ECO:0000313" key="4">
    <source>
        <dbReference type="EMBL" id="WVY93237.1"/>
    </source>
</evidence>
<dbReference type="InterPro" id="IPR009003">
    <property type="entry name" value="Peptidase_S1_PA"/>
</dbReference>
<dbReference type="Gene3D" id="2.40.10.10">
    <property type="entry name" value="Trypsin-like serine proteases"/>
    <property type="match status" value="3"/>
</dbReference>
<keyword evidence="5" id="KW-1185">Reference proteome</keyword>
<protein>
    <recommendedName>
        <fullName evidence="6">Protease Do-like 5, chloroplastic</fullName>
    </recommendedName>
</protein>
<keyword evidence="3" id="KW-0378">Hydrolase</keyword>
<dbReference type="PANTHER" id="PTHR43343:SF6">
    <property type="entry name" value="PROTEASE DO-LIKE 5, CHLOROPLASTIC ISOFORM X1"/>
    <property type="match status" value="1"/>
</dbReference>
<sequence>MALFSLQNNLFSLPMLNSTVSTKSLPSVTTRRATIFGSTLLLLNLSNLNSTPLALPQLLLDDELQQQEDHVVQLFQDTSLSVVFIKDIELAKVSKSFSKGVVLDEDEDAKVEGSGSGFIWDKFGHIVTNYHVVSKLATDTSGLQRCKVFLVDAKGNSFYREGKIIGFDPAYDLAVLKVDVDGYQVKPANLGQSNNLRVGQSCFAIGNPYGYENTLTTGVVSGLGREIPSPNGGAIRGAIQTDAAINAGNLTLIDVHSVGTSTSSNYQSSCKTETKFCKRTWTSTMPVISIFISTDGYIILGKYKAQVRSTWQIHFVLPKRGKKIYSSENNLGNSGGPLIDSYGHVIGVNTATFTKKGTGMSSGVNFAIPIDTVVRTVPYLIVYGTPYSNRF</sequence>